<dbReference type="Pfam" id="PF00210">
    <property type="entry name" value="Ferritin"/>
    <property type="match status" value="1"/>
</dbReference>
<dbReference type="PANTHER" id="PTHR42932:SF2">
    <property type="entry name" value="DNA PROTECTION DURING STARVATION PROTEIN 1"/>
    <property type="match status" value="1"/>
</dbReference>
<proteinExistence type="inferred from homology"/>
<dbReference type="Gene3D" id="1.20.1260.10">
    <property type="match status" value="1"/>
</dbReference>
<dbReference type="InterPro" id="IPR002177">
    <property type="entry name" value="DPS_DNA-bd"/>
</dbReference>
<comment type="caution">
    <text evidence="5">The sequence shown here is derived from an EMBL/GenBank/DDBJ whole genome shotgun (WGS) entry which is preliminary data.</text>
</comment>
<accession>A0ABP8VT12</accession>
<dbReference type="RefSeq" id="WP_345374168.1">
    <property type="nucleotide sequence ID" value="NZ_BAABLM010000002.1"/>
</dbReference>
<dbReference type="PRINTS" id="PR01346">
    <property type="entry name" value="HELNAPAPROT"/>
</dbReference>
<evidence type="ECO:0000256" key="3">
    <source>
        <dbReference type="SAM" id="MobiDB-lite"/>
    </source>
</evidence>
<feature type="domain" description="Ferritin/DPS" evidence="4">
    <location>
        <begin position="11"/>
        <end position="145"/>
    </location>
</feature>
<organism evidence="5 6">
    <name type="scientific">Frondihabitans cladoniiphilus</name>
    <dbReference type="NCBI Taxonomy" id="715785"/>
    <lineage>
        <taxon>Bacteria</taxon>
        <taxon>Bacillati</taxon>
        <taxon>Actinomycetota</taxon>
        <taxon>Actinomycetes</taxon>
        <taxon>Micrococcales</taxon>
        <taxon>Microbacteriaceae</taxon>
        <taxon>Frondihabitans</taxon>
    </lineage>
</organism>
<dbReference type="EMBL" id="BAABLM010000002">
    <property type="protein sequence ID" value="GAA4669596.1"/>
    <property type="molecule type" value="Genomic_DNA"/>
</dbReference>
<dbReference type="InterPro" id="IPR009078">
    <property type="entry name" value="Ferritin-like_SF"/>
</dbReference>
<feature type="region of interest" description="Disordered" evidence="3">
    <location>
        <begin position="141"/>
        <end position="180"/>
    </location>
</feature>
<dbReference type="PIRSF" id="PIRSF005900">
    <property type="entry name" value="Dps"/>
    <property type="match status" value="1"/>
</dbReference>
<sequence>MFQGSEKLHDSLQKVLVDLIELHVQGKQAHWNLLGSNFRDLHLQLDEIVDAARGFSDEVAERMRAVYLVPDGRSSTVTKTTSLPEFPEGPVETTDVVDLIVERMYAATDTMRAVHDDVDDEDPTTADVLHSVLERLEQLAWMTGAENRHPEKDQKNKATRDRDDKAEEAGLDRVGAVANS</sequence>
<dbReference type="CDD" id="cd01043">
    <property type="entry name" value="DPS"/>
    <property type="match status" value="1"/>
</dbReference>
<gene>
    <name evidence="5" type="ORF">GCM10025780_11070</name>
</gene>
<dbReference type="InterPro" id="IPR012347">
    <property type="entry name" value="Ferritin-like"/>
</dbReference>
<dbReference type="InterPro" id="IPR008331">
    <property type="entry name" value="Ferritin_DPS_dom"/>
</dbReference>
<dbReference type="PROSITE" id="PS00818">
    <property type="entry name" value="DPS_1"/>
    <property type="match status" value="1"/>
</dbReference>
<evidence type="ECO:0000313" key="5">
    <source>
        <dbReference type="EMBL" id="GAA4669596.1"/>
    </source>
</evidence>
<evidence type="ECO:0000256" key="2">
    <source>
        <dbReference type="RuleBase" id="RU003875"/>
    </source>
</evidence>
<evidence type="ECO:0000313" key="6">
    <source>
        <dbReference type="Proteomes" id="UP001501295"/>
    </source>
</evidence>
<dbReference type="PANTHER" id="PTHR42932">
    <property type="entry name" value="GENERAL STRESS PROTEIN 20U"/>
    <property type="match status" value="1"/>
</dbReference>
<evidence type="ECO:0000256" key="1">
    <source>
        <dbReference type="ARBA" id="ARBA00009497"/>
    </source>
</evidence>
<protein>
    <submittedName>
        <fullName evidence="5">DNA starvation/stationary phase protection protein</fullName>
    </submittedName>
</protein>
<evidence type="ECO:0000259" key="4">
    <source>
        <dbReference type="Pfam" id="PF00210"/>
    </source>
</evidence>
<keyword evidence="6" id="KW-1185">Reference proteome</keyword>
<feature type="compositionally biased region" description="Basic and acidic residues" evidence="3">
    <location>
        <begin position="146"/>
        <end position="171"/>
    </location>
</feature>
<dbReference type="Proteomes" id="UP001501295">
    <property type="component" value="Unassembled WGS sequence"/>
</dbReference>
<dbReference type="InterPro" id="IPR023188">
    <property type="entry name" value="DPS_DNA-bd_CS"/>
</dbReference>
<comment type="similarity">
    <text evidence="1 2">Belongs to the Dps family.</text>
</comment>
<dbReference type="SUPFAM" id="SSF47240">
    <property type="entry name" value="Ferritin-like"/>
    <property type="match status" value="1"/>
</dbReference>
<reference evidence="6" key="1">
    <citation type="journal article" date="2019" name="Int. J. Syst. Evol. Microbiol.">
        <title>The Global Catalogue of Microorganisms (GCM) 10K type strain sequencing project: providing services to taxonomists for standard genome sequencing and annotation.</title>
        <authorList>
            <consortium name="The Broad Institute Genomics Platform"/>
            <consortium name="The Broad Institute Genome Sequencing Center for Infectious Disease"/>
            <person name="Wu L."/>
            <person name="Ma J."/>
        </authorList>
    </citation>
    <scope>NUCLEOTIDE SEQUENCE [LARGE SCALE GENOMIC DNA]</scope>
    <source>
        <strain evidence="6">JCM 18956</strain>
    </source>
</reference>
<name>A0ABP8VT12_9MICO</name>